<keyword evidence="3" id="KW-0378">Hydrolase</keyword>
<evidence type="ECO:0000259" key="2">
    <source>
        <dbReference type="Pfam" id="PF12146"/>
    </source>
</evidence>
<evidence type="ECO:0000256" key="1">
    <source>
        <dbReference type="SAM" id="Phobius"/>
    </source>
</evidence>
<dbReference type="PANTHER" id="PTHR42886:SF29">
    <property type="entry name" value="PUMMELIG, ISOFORM A"/>
    <property type="match status" value="1"/>
</dbReference>
<evidence type="ECO:0000313" key="3">
    <source>
        <dbReference type="EMBL" id="QND74936.1"/>
    </source>
</evidence>
<dbReference type="InterPro" id="IPR029058">
    <property type="entry name" value="AB_hydrolase_fold"/>
</dbReference>
<gene>
    <name evidence="3" type="ORF">HB776_29750</name>
</gene>
<dbReference type="InterPro" id="IPR000073">
    <property type="entry name" value="AB_hydrolase_1"/>
</dbReference>
<dbReference type="GO" id="GO:0016787">
    <property type="term" value="F:hydrolase activity"/>
    <property type="evidence" value="ECO:0007669"/>
    <property type="project" value="UniProtKB-KW"/>
</dbReference>
<keyword evidence="1" id="KW-0812">Transmembrane</keyword>
<dbReference type="PANTHER" id="PTHR42886">
    <property type="entry name" value="RE40534P-RELATED"/>
    <property type="match status" value="1"/>
</dbReference>
<keyword evidence="1" id="KW-0472">Membrane</keyword>
<feature type="transmembrane region" description="Helical" evidence="1">
    <location>
        <begin position="12"/>
        <end position="32"/>
    </location>
</feature>
<reference evidence="4" key="1">
    <citation type="journal article" date="2020" name="Mol. Plant Microbe">
        <title>Rhizobial microsymbionts of the narrowly endemic Oxytropis species growing in Kamchatka are characterized by significant genetic diversity and possess a set of genes that are associated with T3SS and T6SS secretion systems and can affect the development of symbiosis.</title>
        <authorList>
            <person name="Safronova V."/>
            <person name="Guro P."/>
            <person name="Sazanova A."/>
            <person name="Kuznetsova I."/>
            <person name="Belimov A."/>
            <person name="Yakubov V."/>
            <person name="Chirak E."/>
            <person name="Afonin A."/>
            <person name="Gogolev Y."/>
            <person name="Andronov E."/>
            <person name="Tikhonovich I."/>
        </authorList>
    </citation>
    <scope>NUCLEOTIDE SEQUENCE [LARGE SCALE GENOMIC DNA]</scope>
    <source>
        <strain evidence="4">581</strain>
    </source>
</reference>
<accession>A0A7G6U7F4</accession>
<dbReference type="KEGG" id="trb:HB776_29750"/>
<dbReference type="Gene3D" id="3.40.50.1820">
    <property type="entry name" value="alpha/beta hydrolase"/>
    <property type="match status" value="1"/>
</dbReference>
<keyword evidence="1" id="KW-1133">Transmembrane helix</keyword>
<dbReference type="Proteomes" id="UP000515291">
    <property type="component" value="Chromosome"/>
</dbReference>
<dbReference type="Pfam" id="PF12146">
    <property type="entry name" value="Hydrolase_4"/>
    <property type="match status" value="1"/>
</dbReference>
<sequence>MASILTFAVRGIVWLLAAVGLAALVLAGMITVPVSRPKALASIADTARSAYRGDVPPLQYFQARDGSNLAYRRYTPSGPSVNRAALLIHGSSGSSIAVHALAKALAARGVESIAPDMRGHGASGTRGDIAYLGQLDDDLADLVGHLRGQGLASPLTLAGHSSGGGFALRVAGSANQGLFARTVLLSPYLGLKSPSTRENAGGWASPSVPRIIALSVLQSFGVTCCSQLPVVAFAVQPGSTRILTSEYSFRLLQNFGTHRDYRLDLDPANGPISVIAGRNDELMLADKYREAMQSKANIDVRVLDNANHMDVVSTASFVAVVADDIATR</sequence>
<dbReference type="AlphaFoldDB" id="A0A7G6U7F4"/>
<dbReference type="RefSeq" id="WP_184513743.1">
    <property type="nucleotide sequence ID" value="NZ_CP050292.1"/>
</dbReference>
<protein>
    <submittedName>
        <fullName evidence="3">Alpha/beta hydrolase</fullName>
    </submittedName>
</protein>
<organism evidence="3 4">
    <name type="scientific">Tardiphaga robiniae</name>
    <dbReference type="NCBI Taxonomy" id="943830"/>
    <lineage>
        <taxon>Bacteria</taxon>
        <taxon>Pseudomonadati</taxon>
        <taxon>Pseudomonadota</taxon>
        <taxon>Alphaproteobacteria</taxon>
        <taxon>Hyphomicrobiales</taxon>
        <taxon>Nitrobacteraceae</taxon>
        <taxon>Tardiphaga</taxon>
    </lineage>
</organism>
<dbReference type="PRINTS" id="PR00111">
    <property type="entry name" value="ABHYDROLASE"/>
</dbReference>
<dbReference type="SUPFAM" id="SSF53474">
    <property type="entry name" value="alpha/beta-Hydrolases"/>
    <property type="match status" value="1"/>
</dbReference>
<dbReference type="InterPro" id="IPR022742">
    <property type="entry name" value="Hydrolase_4"/>
</dbReference>
<name>A0A7G6U7F4_9BRAD</name>
<feature type="domain" description="Serine aminopeptidase S33" evidence="2">
    <location>
        <begin position="83"/>
        <end position="213"/>
    </location>
</feature>
<evidence type="ECO:0000313" key="4">
    <source>
        <dbReference type="Proteomes" id="UP000515291"/>
    </source>
</evidence>
<dbReference type="EMBL" id="CP050292">
    <property type="protein sequence ID" value="QND74936.1"/>
    <property type="molecule type" value="Genomic_DNA"/>
</dbReference>
<proteinExistence type="predicted"/>